<gene>
    <name evidence="1" type="ORF">HanXRQr2_Chr03g0091001</name>
</gene>
<evidence type="ECO:0000313" key="1">
    <source>
        <dbReference type="EMBL" id="KAF5812823.1"/>
    </source>
</evidence>
<accession>A0A9K3JCZ9</accession>
<dbReference type="AlphaFoldDB" id="A0A9K3JCZ9"/>
<dbReference type="Proteomes" id="UP000215914">
    <property type="component" value="Unassembled WGS sequence"/>
</dbReference>
<keyword evidence="2" id="KW-1185">Reference proteome</keyword>
<dbReference type="Gramene" id="mRNA:HanXRQr2_Chr03g0091001">
    <property type="protein sequence ID" value="CDS:HanXRQr2_Chr03g0091001.1"/>
    <property type="gene ID" value="HanXRQr2_Chr03g0091001"/>
</dbReference>
<proteinExistence type="predicted"/>
<reference evidence="1" key="2">
    <citation type="submission" date="2020-06" db="EMBL/GenBank/DDBJ databases">
        <title>Helianthus annuus Genome sequencing and assembly Release 2.</title>
        <authorList>
            <person name="Gouzy J."/>
            <person name="Langlade N."/>
            <person name="Munos S."/>
        </authorList>
    </citation>
    <scope>NUCLEOTIDE SEQUENCE</scope>
    <source>
        <tissue evidence="1">Leaves</tissue>
    </source>
</reference>
<dbReference type="EMBL" id="MNCJ02000318">
    <property type="protein sequence ID" value="KAF5812823.1"/>
    <property type="molecule type" value="Genomic_DNA"/>
</dbReference>
<sequence length="56" mass="6622">MMTLTNRCLLTVSSDGLRLVVHKLLQDMSRKIVRNESRDPAKHSRVWRHDEYLIVC</sequence>
<protein>
    <submittedName>
        <fullName evidence="1">Uncharacterized protein</fullName>
    </submittedName>
</protein>
<name>A0A9K3JCZ9_HELAN</name>
<comment type="caution">
    <text evidence="1">The sequence shown here is derived from an EMBL/GenBank/DDBJ whole genome shotgun (WGS) entry which is preliminary data.</text>
</comment>
<evidence type="ECO:0000313" key="2">
    <source>
        <dbReference type="Proteomes" id="UP000215914"/>
    </source>
</evidence>
<reference evidence="1" key="1">
    <citation type="journal article" date="2017" name="Nature">
        <title>The sunflower genome provides insights into oil metabolism, flowering and Asterid evolution.</title>
        <authorList>
            <person name="Badouin H."/>
            <person name="Gouzy J."/>
            <person name="Grassa C.J."/>
            <person name="Murat F."/>
            <person name="Staton S.E."/>
            <person name="Cottret L."/>
            <person name="Lelandais-Briere C."/>
            <person name="Owens G.L."/>
            <person name="Carrere S."/>
            <person name="Mayjonade B."/>
            <person name="Legrand L."/>
            <person name="Gill N."/>
            <person name="Kane N.C."/>
            <person name="Bowers J.E."/>
            <person name="Hubner S."/>
            <person name="Bellec A."/>
            <person name="Berard A."/>
            <person name="Berges H."/>
            <person name="Blanchet N."/>
            <person name="Boniface M.C."/>
            <person name="Brunel D."/>
            <person name="Catrice O."/>
            <person name="Chaidir N."/>
            <person name="Claudel C."/>
            <person name="Donnadieu C."/>
            <person name="Faraut T."/>
            <person name="Fievet G."/>
            <person name="Helmstetter N."/>
            <person name="King M."/>
            <person name="Knapp S.J."/>
            <person name="Lai Z."/>
            <person name="Le Paslier M.C."/>
            <person name="Lippi Y."/>
            <person name="Lorenzon L."/>
            <person name="Mandel J.R."/>
            <person name="Marage G."/>
            <person name="Marchand G."/>
            <person name="Marquand E."/>
            <person name="Bret-Mestries E."/>
            <person name="Morien E."/>
            <person name="Nambeesan S."/>
            <person name="Nguyen T."/>
            <person name="Pegot-Espagnet P."/>
            <person name="Pouilly N."/>
            <person name="Raftis F."/>
            <person name="Sallet E."/>
            <person name="Schiex T."/>
            <person name="Thomas J."/>
            <person name="Vandecasteele C."/>
            <person name="Vares D."/>
            <person name="Vear F."/>
            <person name="Vautrin S."/>
            <person name="Crespi M."/>
            <person name="Mangin B."/>
            <person name="Burke J.M."/>
            <person name="Salse J."/>
            <person name="Munos S."/>
            <person name="Vincourt P."/>
            <person name="Rieseberg L.H."/>
            <person name="Langlade N.B."/>
        </authorList>
    </citation>
    <scope>NUCLEOTIDE SEQUENCE</scope>
    <source>
        <tissue evidence="1">Leaves</tissue>
    </source>
</reference>
<organism evidence="1 2">
    <name type="scientific">Helianthus annuus</name>
    <name type="common">Common sunflower</name>
    <dbReference type="NCBI Taxonomy" id="4232"/>
    <lineage>
        <taxon>Eukaryota</taxon>
        <taxon>Viridiplantae</taxon>
        <taxon>Streptophyta</taxon>
        <taxon>Embryophyta</taxon>
        <taxon>Tracheophyta</taxon>
        <taxon>Spermatophyta</taxon>
        <taxon>Magnoliopsida</taxon>
        <taxon>eudicotyledons</taxon>
        <taxon>Gunneridae</taxon>
        <taxon>Pentapetalae</taxon>
        <taxon>asterids</taxon>
        <taxon>campanulids</taxon>
        <taxon>Asterales</taxon>
        <taxon>Asteraceae</taxon>
        <taxon>Asteroideae</taxon>
        <taxon>Heliantheae alliance</taxon>
        <taxon>Heliantheae</taxon>
        <taxon>Helianthus</taxon>
    </lineage>
</organism>